<dbReference type="PROSITE" id="PS50075">
    <property type="entry name" value="CARRIER"/>
    <property type="match status" value="1"/>
</dbReference>
<evidence type="ECO:0000259" key="4">
    <source>
        <dbReference type="PROSITE" id="PS50075"/>
    </source>
</evidence>
<proteinExistence type="predicted"/>
<keyword evidence="2" id="KW-0597">Phosphoprotein</keyword>
<dbReference type="EMBL" id="BMMM01000029">
    <property type="protein sequence ID" value="GGN93841.1"/>
    <property type="molecule type" value="Genomic_DNA"/>
</dbReference>
<dbReference type="PANTHER" id="PTHR45527:SF1">
    <property type="entry name" value="FATTY ACID SYNTHASE"/>
    <property type="match status" value="1"/>
</dbReference>
<dbReference type="Pfam" id="PF13193">
    <property type="entry name" value="AMP-binding_C"/>
    <property type="match status" value="1"/>
</dbReference>
<dbReference type="GO" id="GO:0005737">
    <property type="term" value="C:cytoplasm"/>
    <property type="evidence" value="ECO:0007669"/>
    <property type="project" value="TreeGrafter"/>
</dbReference>
<dbReference type="InterPro" id="IPR000873">
    <property type="entry name" value="AMP-dep_synth/lig_dom"/>
</dbReference>
<dbReference type="InterPro" id="IPR020845">
    <property type="entry name" value="AMP-binding_CS"/>
</dbReference>
<dbReference type="PANTHER" id="PTHR45527">
    <property type="entry name" value="NONRIBOSOMAL PEPTIDE SYNTHETASE"/>
    <property type="match status" value="1"/>
</dbReference>
<dbReference type="SMART" id="SM00823">
    <property type="entry name" value="PKS_PP"/>
    <property type="match status" value="1"/>
</dbReference>
<dbReference type="Gene3D" id="1.10.1200.10">
    <property type="entry name" value="ACP-like"/>
    <property type="match status" value="1"/>
</dbReference>
<dbReference type="NCBIfam" id="TIGR01733">
    <property type="entry name" value="AA-adenyl-dom"/>
    <property type="match status" value="1"/>
</dbReference>
<keyword evidence="6" id="KW-1185">Reference proteome</keyword>
<dbReference type="Proteomes" id="UP000600365">
    <property type="component" value="Unassembled WGS sequence"/>
</dbReference>
<dbReference type="Gene3D" id="3.40.50.12780">
    <property type="entry name" value="N-terminal domain of ligase-like"/>
    <property type="match status" value="1"/>
</dbReference>
<dbReference type="GO" id="GO:0031177">
    <property type="term" value="F:phosphopantetheine binding"/>
    <property type="evidence" value="ECO:0007669"/>
    <property type="project" value="InterPro"/>
</dbReference>
<dbReference type="AlphaFoldDB" id="A0A917YGG1"/>
<dbReference type="InterPro" id="IPR045851">
    <property type="entry name" value="AMP-bd_C_sf"/>
</dbReference>
<evidence type="ECO:0000313" key="5">
    <source>
        <dbReference type="EMBL" id="GGN93841.1"/>
    </source>
</evidence>
<dbReference type="SUPFAM" id="SSF56801">
    <property type="entry name" value="Acetyl-CoA synthetase-like"/>
    <property type="match status" value="1"/>
</dbReference>
<dbReference type="InterPro" id="IPR020806">
    <property type="entry name" value="PKS_PP-bd"/>
</dbReference>
<keyword evidence="1" id="KW-0596">Phosphopantetheine</keyword>
<dbReference type="InterPro" id="IPR009081">
    <property type="entry name" value="PP-bd_ACP"/>
</dbReference>
<feature type="region of interest" description="Disordered" evidence="3">
    <location>
        <begin position="80"/>
        <end position="101"/>
    </location>
</feature>
<gene>
    <name evidence="5" type="ORF">GCM10011579_092720</name>
</gene>
<dbReference type="Gene3D" id="3.30.300.30">
    <property type="match status" value="1"/>
</dbReference>
<dbReference type="Pfam" id="PF00501">
    <property type="entry name" value="AMP-binding"/>
    <property type="match status" value="1"/>
</dbReference>
<dbReference type="GO" id="GO:0043041">
    <property type="term" value="P:amino acid activation for nonribosomal peptide biosynthetic process"/>
    <property type="evidence" value="ECO:0007669"/>
    <property type="project" value="TreeGrafter"/>
</dbReference>
<evidence type="ECO:0000256" key="2">
    <source>
        <dbReference type="ARBA" id="ARBA00022553"/>
    </source>
</evidence>
<accession>A0A917YGG1</accession>
<dbReference type="InterPro" id="IPR010071">
    <property type="entry name" value="AA_adenyl_dom"/>
</dbReference>
<evidence type="ECO:0000256" key="3">
    <source>
        <dbReference type="SAM" id="MobiDB-lite"/>
    </source>
</evidence>
<dbReference type="SUPFAM" id="SSF47336">
    <property type="entry name" value="ACP-like"/>
    <property type="match status" value="1"/>
</dbReference>
<feature type="domain" description="Carrier" evidence="4">
    <location>
        <begin position="7"/>
        <end position="82"/>
    </location>
</feature>
<dbReference type="InterPro" id="IPR025110">
    <property type="entry name" value="AMP-bd_C"/>
</dbReference>
<protein>
    <recommendedName>
        <fullName evidence="4">Carrier domain-containing protein</fullName>
    </recommendedName>
</protein>
<reference evidence="5 6" key="1">
    <citation type="journal article" date="2014" name="Int. J. Syst. Evol. Microbiol.">
        <title>Complete genome sequence of Corynebacterium casei LMG S-19264T (=DSM 44701T), isolated from a smear-ripened cheese.</title>
        <authorList>
            <consortium name="US DOE Joint Genome Institute (JGI-PGF)"/>
            <person name="Walter F."/>
            <person name="Albersmeier A."/>
            <person name="Kalinowski J."/>
            <person name="Ruckert C."/>
        </authorList>
    </citation>
    <scope>NUCLEOTIDE SEQUENCE [LARGE SCALE GENOMIC DNA]</scope>
    <source>
        <strain evidence="5 6">CGMCC 4.7111</strain>
    </source>
</reference>
<dbReference type="Pfam" id="PF00550">
    <property type="entry name" value="PP-binding"/>
    <property type="match status" value="1"/>
</dbReference>
<dbReference type="RefSeq" id="WP_189192195.1">
    <property type="nucleotide sequence ID" value="NZ_BMMM01000029.1"/>
</dbReference>
<evidence type="ECO:0000256" key="1">
    <source>
        <dbReference type="ARBA" id="ARBA00022450"/>
    </source>
</evidence>
<dbReference type="GO" id="GO:0017000">
    <property type="term" value="P:antibiotic biosynthetic process"/>
    <property type="evidence" value="ECO:0007669"/>
    <property type="project" value="UniProtKB-ARBA"/>
</dbReference>
<organism evidence="5 6">
    <name type="scientific">Streptomyces albiflavescens</name>
    <dbReference type="NCBI Taxonomy" id="1623582"/>
    <lineage>
        <taxon>Bacteria</taxon>
        <taxon>Bacillati</taxon>
        <taxon>Actinomycetota</taxon>
        <taxon>Actinomycetes</taxon>
        <taxon>Kitasatosporales</taxon>
        <taxon>Streptomycetaceae</taxon>
        <taxon>Streptomyces</taxon>
    </lineage>
</organism>
<dbReference type="InterPro" id="IPR036736">
    <property type="entry name" value="ACP-like_sf"/>
</dbReference>
<sequence>MPVSSPASTQRTAKAALQIIAEVLGVPETDETESFYDFGGTSLQAMRICARLAKDLGLQASPEALFEADTLTDFTAELTPSPGSTTAPAAQPIPPAPPHRGAERSLHAAVTHQARLRPTALALMCGNERVNYATLDAASDTYAAELTDAGVHPGSVVPVLLPRSPRLVAVLLAVLKCGASYAALDPRWPAPRIHDVISRLRAPLTVAEEGVLHGWAPPAESLEQAAARRIAFPDVTVTPDDPAAVFFTSGTTGVPKGVLSPHRATTRLFPPDGVSFADFGPGRVVLQAAPVPWDAFSLELWGPLTSGGTCAIAPCDYLLPDALTDLVARAGVDTVWLTSSLFNLFVDEDDPDRPCFAGIRQVLTGGERISPAHASRFLARYPDTVLINGYGPVESCVFATTHQVTAADCARAEDIPIGVPVPGTAVHILDGDRPAAPGEPGEICLAGDGLALGYLGDAEATAASFVTLLLDGSPLRLYRTGDLGVLDADGSLSFRGRTDRQVKIAGHRVEPGEIETAARRVPGVCEAAVIPVPAPAGGYERLALFYTSKDRDDPSHPAVVRRALAARLPAPLVPRTVRRCASLPTTDNGKLDRRALPAWL</sequence>
<dbReference type="PROSITE" id="PS00455">
    <property type="entry name" value="AMP_BINDING"/>
    <property type="match status" value="1"/>
</dbReference>
<evidence type="ECO:0000313" key="6">
    <source>
        <dbReference type="Proteomes" id="UP000600365"/>
    </source>
</evidence>
<dbReference type="InterPro" id="IPR042099">
    <property type="entry name" value="ANL_N_sf"/>
</dbReference>
<comment type="caution">
    <text evidence="5">The sequence shown here is derived from an EMBL/GenBank/DDBJ whole genome shotgun (WGS) entry which is preliminary data.</text>
</comment>
<dbReference type="GO" id="GO:0044550">
    <property type="term" value="P:secondary metabolite biosynthetic process"/>
    <property type="evidence" value="ECO:0007669"/>
    <property type="project" value="TreeGrafter"/>
</dbReference>
<name>A0A917YGG1_9ACTN</name>